<dbReference type="FunFam" id="1.20.58.760:FF:000001">
    <property type="entry name" value="ATP-dependent zinc metalloprotease FtsH"/>
    <property type="match status" value="1"/>
</dbReference>
<evidence type="ECO:0000256" key="3">
    <source>
        <dbReference type="ARBA" id="ARBA00022475"/>
    </source>
</evidence>
<dbReference type="GO" id="GO:0004176">
    <property type="term" value="F:ATP-dependent peptidase activity"/>
    <property type="evidence" value="ECO:0007669"/>
    <property type="project" value="InterPro"/>
</dbReference>
<dbReference type="InterPro" id="IPR003960">
    <property type="entry name" value="ATPase_AAA_CS"/>
</dbReference>
<dbReference type="HAMAP" id="MF_01458">
    <property type="entry name" value="FtsH"/>
    <property type="match status" value="1"/>
</dbReference>
<keyword evidence="11 15" id="KW-1133">Transmembrane helix</keyword>
<dbReference type="GO" id="GO:0004222">
    <property type="term" value="F:metalloendopeptidase activity"/>
    <property type="evidence" value="ECO:0007669"/>
    <property type="project" value="InterPro"/>
</dbReference>
<dbReference type="InterPro" id="IPR003593">
    <property type="entry name" value="AAA+_ATPase"/>
</dbReference>
<reference evidence="18" key="1">
    <citation type="submission" date="2017-02" db="EMBL/GenBank/DDBJ databases">
        <title>Delving into the versatile metabolic prowess of the omnipresent phylum Bacteroidetes.</title>
        <authorList>
            <person name="Nobu M.K."/>
            <person name="Mei R."/>
            <person name="Narihiro T."/>
            <person name="Kuroda K."/>
            <person name="Liu W.-T."/>
        </authorList>
    </citation>
    <scope>NUCLEOTIDE SEQUENCE</scope>
    <source>
        <strain evidence="18">ADurb.Bin280</strain>
    </source>
</reference>
<dbReference type="GO" id="GO:0030163">
    <property type="term" value="P:protein catabolic process"/>
    <property type="evidence" value="ECO:0007669"/>
    <property type="project" value="UniProtKB-UniRule"/>
</dbReference>
<dbReference type="Gene3D" id="3.40.50.300">
    <property type="entry name" value="P-loop containing nucleotide triphosphate hydrolases"/>
    <property type="match status" value="1"/>
</dbReference>
<name>A0A1V5SES2_9BACT</name>
<sequence length="597" mass="65788">MKKITPQQIRMVATIIVIFLIASVLFNMNGSLFGEKTEESNLTEISKQYSAGNITKVIIDGSEVTAQLKDGRNLKTYKELDTSLSDYGISPEDVEYEVKNPDSGSFWPTFLSVILPFLLLGGFVYFLMRQAQGANVKAMSFGKSSARLANLKNKITFADVAGLQEAKEELVEVVDFLRHPAKYKAIGAETPKGVLLIGSPGVGKTMLAKAVAGEAGVPFFSISASEFVEMFVGVGASRVRDLFNKAKRNAPCVIFIDELDAIGRQRGAGLGGSHDEREQTLNQILVEMDGFDTDTRVIVLAATNRPDVLDPALLRPGRFDRRVTLSLPDKKEREAILAIHGKNKPLEKSVDLSRVAGNTVGMSGADLKNVMNEGAILAARANQKTITESDLMKAIEKVTLGPERKSKIMSQKEKEVSAYHEAGHAIVGKMLKDDEELQKISIVSRGMALGYTWAMPKEDKYMRSKTEFINDIAVLLSGRVAEKMIFNELTTGASNDLERATKIARNMVQVYGMSEVIGPVVVGQREELVFLGRELGEHKNYSEQIASQIDSEVEKIVLEGEKRARDILGKNKAKLQKLTKLLIEKETLEREEIEKVI</sequence>
<comment type="cofactor">
    <cofactor evidence="15">
        <name>Zn(2+)</name>
        <dbReference type="ChEBI" id="CHEBI:29105"/>
    </cofactor>
    <text evidence="15">Binds 1 zinc ion per subunit.</text>
</comment>
<dbReference type="GO" id="GO:0005886">
    <property type="term" value="C:plasma membrane"/>
    <property type="evidence" value="ECO:0007669"/>
    <property type="project" value="UniProtKB-SubCell"/>
</dbReference>
<dbReference type="InterPro" id="IPR003959">
    <property type="entry name" value="ATPase_AAA_core"/>
</dbReference>
<evidence type="ECO:0000256" key="2">
    <source>
        <dbReference type="ARBA" id="ARBA00010044"/>
    </source>
</evidence>
<dbReference type="GO" id="GO:0005524">
    <property type="term" value="F:ATP binding"/>
    <property type="evidence" value="ECO:0007669"/>
    <property type="project" value="UniProtKB-UniRule"/>
</dbReference>
<evidence type="ECO:0000259" key="17">
    <source>
        <dbReference type="SMART" id="SM00382"/>
    </source>
</evidence>
<dbReference type="Pfam" id="PF00004">
    <property type="entry name" value="AAA"/>
    <property type="match status" value="1"/>
</dbReference>
<dbReference type="PANTHER" id="PTHR23076">
    <property type="entry name" value="METALLOPROTEASE M41 FTSH"/>
    <property type="match status" value="1"/>
</dbReference>
<dbReference type="InterPro" id="IPR005936">
    <property type="entry name" value="FtsH"/>
</dbReference>
<protein>
    <recommendedName>
        <fullName evidence="15">ATP-dependent zinc metalloprotease FtsH</fullName>
        <ecNumber evidence="15">3.4.24.-</ecNumber>
    </recommendedName>
</protein>
<evidence type="ECO:0000256" key="12">
    <source>
        <dbReference type="ARBA" id="ARBA00023049"/>
    </source>
</evidence>
<keyword evidence="10 15" id="KW-0067">ATP-binding</keyword>
<evidence type="ECO:0000256" key="16">
    <source>
        <dbReference type="RuleBase" id="RU003651"/>
    </source>
</evidence>
<feature type="binding site" evidence="15">
    <location>
        <position position="496"/>
    </location>
    <ligand>
        <name>Zn(2+)</name>
        <dbReference type="ChEBI" id="CHEBI:29105"/>
        <note>catalytic</note>
    </ligand>
</feature>
<dbReference type="EMBL" id="MWBO01000016">
    <property type="protein sequence ID" value="OQA52965.1"/>
    <property type="molecule type" value="Genomic_DNA"/>
</dbReference>
<comment type="similarity">
    <text evidence="14 15">In the central section; belongs to the AAA ATPase family.</text>
</comment>
<dbReference type="InterPro" id="IPR000642">
    <property type="entry name" value="Peptidase_M41"/>
</dbReference>
<dbReference type="Pfam" id="PF06480">
    <property type="entry name" value="FtsH_ext"/>
    <property type="match status" value="1"/>
</dbReference>
<evidence type="ECO:0000256" key="5">
    <source>
        <dbReference type="ARBA" id="ARBA00022692"/>
    </source>
</evidence>
<evidence type="ECO:0000256" key="13">
    <source>
        <dbReference type="ARBA" id="ARBA00023136"/>
    </source>
</evidence>
<feature type="transmembrane region" description="Helical" evidence="15">
    <location>
        <begin position="106"/>
        <end position="127"/>
    </location>
</feature>
<dbReference type="SUPFAM" id="SSF52540">
    <property type="entry name" value="P-loop containing nucleoside triphosphate hydrolases"/>
    <property type="match status" value="1"/>
</dbReference>
<evidence type="ECO:0000256" key="14">
    <source>
        <dbReference type="ARBA" id="ARBA00061570"/>
    </source>
</evidence>
<dbReference type="Pfam" id="PF17862">
    <property type="entry name" value="AAA_lid_3"/>
    <property type="match status" value="1"/>
</dbReference>
<dbReference type="Gene3D" id="1.10.8.60">
    <property type="match status" value="1"/>
</dbReference>
<comment type="caution">
    <text evidence="18">The sequence shown here is derived from an EMBL/GenBank/DDBJ whole genome shotgun (WGS) entry which is preliminary data.</text>
</comment>
<comment type="subcellular location">
    <subcellularLocation>
        <location evidence="15">Cell membrane</location>
        <topology evidence="15">Multi-pass membrane protein</topology>
        <orientation evidence="15">Cytoplasmic side</orientation>
    </subcellularLocation>
    <subcellularLocation>
        <location evidence="1">Membrane</location>
    </subcellularLocation>
</comment>
<evidence type="ECO:0000256" key="7">
    <source>
        <dbReference type="ARBA" id="ARBA00022741"/>
    </source>
</evidence>
<evidence type="ECO:0000256" key="11">
    <source>
        <dbReference type="ARBA" id="ARBA00022989"/>
    </source>
</evidence>
<feature type="binding site" evidence="15">
    <location>
        <begin position="198"/>
        <end position="205"/>
    </location>
    <ligand>
        <name>ATP</name>
        <dbReference type="ChEBI" id="CHEBI:30616"/>
    </ligand>
</feature>
<gene>
    <name evidence="15 18" type="primary">ftsH</name>
    <name evidence="18" type="ORF">BWY43_00253</name>
</gene>
<evidence type="ECO:0000256" key="9">
    <source>
        <dbReference type="ARBA" id="ARBA00022833"/>
    </source>
</evidence>
<comment type="similarity">
    <text evidence="16">Belongs to the AAA ATPase family.</text>
</comment>
<dbReference type="NCBIfam" id="TIGR01241">
    <property type="entry name" value="FtsH_fam"/>
    <property type="match status" value="1"/>
</dbReference>
<accession>A0A1V5SES2</accession>
<dbReference type="FunFam" id="3.40.50.300:FF:000001">
    <property type="entry name" value="ATP-dependent zinc metalloprotease FtsH"/>
    <property type="match status" value="1"/>
</dbReference>
<dbReference type="Gene3D" id="1.20.58.760">
    <property type="entry name" value="Peptidase M41"/>
    <property type="match status" value="1"/>
</dbReference>
<feature type="domain" description="AAA+ ATPase" evidence="17">
    <location>
        <begin position="190"/>
        <end position="329"/>
    </location>
</feature>
<dbReference type="PANTHER" id="PTHR23076:SF97">
    <property type="entry name" value="ATP-DEPENDENT ZINC METALLOPROTEASE YME1L1"/>
    <property type="match status" value="1"/>
</dbReference>
<keyword evidence="13 15" id="KW-0472">Membrane</keyword>
<comment type="similarity">
    <text evidence="2 15">In the C-terminal section; belongs to the peptidase M41 family.</text>
</comment>
<dbReference type="InterPro" id="IPR011546">
    <property type="entry name" value="Pept_M41_FtsH_extracell"/>
</dbReference>
<feature type="transmembrane region" description="Helical" evidence="15">
    <location>
        <begin position="12"/>
        <end position="33"/>
    </location>
</feature>
<keyword evidence="9 15" id="KW-0862">Zinc</keyword>
<dbReference type="FunFam" id="1.10.8.60:FF:000001">
    <property type="entry name" value="ATP-dependent zinc metalloprotease FtsH"/>
    <property type="match status" value="1"/>
</dbReference>
<dbReference type="Proteomes" id="UP000485367">
    <property type="component" value="Unassembled WGS sequence"/>
</dbReference>
<dbReference type="CDD" id="cd19501">
    <property type="entry name" value="RecA-like_FtsH"/>
    <property type="match status" value="1"/>
</dbReference>
<dbReference type="GO" id="GO:0008270">
    <property type="term" value="F:zinc ion binding"/>
    <property type="evidence" value="ECO:0007669"/>
    <property type="project" value="UniProtKB-UniRule"/>
</dbReference>
<keyword evidence="7 15" id="KW-0547">Nucleotide-binding</keyword>
<keyword evidence="12 15" id="KW-0482">Metalloprotease</keyword>
<evidence type="ECO:0000313" key="18">
    <source>
        <dbReference type="EMBL" id="OQA52965.1"/>
    </source>
</evidence>
<comment type="subunit">
    <text evidence="15">Homohexamer.</text>
</comment>
<dbReference type="GO" id="GO:0006508">
    <property type="term" value="P:proteolysis"/>
    <property type="evidence" value="ECO:0007669"/>
    <property type="project" value="UniProtKB-KW"/>
</dbReference>
<comment type="function">
    <text evidence="15">Acts as a processive, ATP-dependent zinc metallopeptidase for both cytoplasmic and membrane proteins. Plays a role in the quality control of integral membrane proteins.</text>
</comment>
<dbReference type="InterPro" id="IPR037219">
    <property type="entry name" value="Peptidase_M41-like"/>
</dbReference>
<dbReference type="SMART" id="SM00382">
    <property type="entry name" value="AAA"/>
    <property type="match status" value="1"/>
</dbReference>
<dbReference type="PROSITE" id="PS00674">
    <property type="entry name" value="AAA"/>
    <property type="match status" value="1"/>
</dbReference>
<keyword evidence="6 15" id="KW-0479">Metal-binding</keyword>
<dbReference type="InterPro" id="IPR041569">
    <property type="entry name" value="AAA_lid_3"/>
</dbReference>
<evidence type="ECO:0000256" key="10">
    <source>
        <dbReference type="ARBA" id="ARBA00022840"/>
    </source>
</evidence>
<dbReference type="Pfam" id="PF01434">
    <property type="entry name" value="Peptidase_M41"/>
    <property type="match status" value="1"/>
</dbReference>
<dbReference type="InterPro" id="IPR027417">
    <property type="entry name" value="P-loop_NTPase"/>
</dbReference>
<dbReference type="EC" id="3.4.24.-" evidence="15"/>
<evidence type="ECO:0000256" key="4">
    <source>
        <dbReference type="ARBA" id="ARBA00022670"/>
    </source>
</evidence>
<evidence type="ECO:0000256" key="15">
    <source>
        <dbReference type="HAMAP-Rule" id="MF_01458"/>
    </source>
</evidence>
<feature type="binding site" evidence="15">
    <location>
        <position position="424"/>
    </location>
    <ligand>
        <name>Zn(2+)</name>
        <dbReference type="ChEBI" id="CHEBI:29105"/>
        <note>catalytic</note>
    </ligand>
</feature>
<dbReference type="SUPFAM" id="SSF140990">
    <property type="entry name" value="FtsH protease domain-like"/>
    <property type="match status" value="1"/>
</dbReference>
<dbReference type="AlphaFoldDB" id="A0A1V5SES2"/>
<keyword evidence="5 15" id="KW-0812">Transmembrane</keyword>
<evidence type="ECO:0000256" key="6">
    <source>
        <dbReference type="ARBA" id="ARBA00022723"/>
    </source>
</evidence>
<organism evidence="18">
    <name type="scientific">candidate division WS2 bacterium ADurb.Bin280</name>
    <dbReference type="NCBI Taxonomy" id="1852829"/>
    <lineage>
        <taxon>Bacteria</taxon>
        <taxon>candidate division WS2</taxon>
    </lineage>
</organism>
<keyword evidence="3 15" id="KW-1003">Cell membrane</keyword>
<feature type="binding site" evidence="15">
    <location>
        <position position="420"/>
    </location>
    <ligand>
        <name>Zn(2+)</name>
        <dbReference type="ChEBI" id="CHEBI:29105"/>
        <note>catalytic</note>
    </ligand>
</feature>
<dbReference type="GO" id="GO:0016887">
    <property type="term" value="F:ATP hydrolysis activity"/>
    <property type="evidence" value="ECO:0007669"/>
    <property type="project" value="UniProtKB-UniRule"/>
</dbReference>
<feature type="active site" evidence="15">
    <location>
        <position position="421"/>
    </location>
</feature>
<evidence type="ECO:0000256" key="8">
    <source>
        <dbReference type="ARBA" id="ARBA00022801"/>
    </source>
</evidence>
<keyword evidence="8 15" id="KW-0378">Hydrolase</keyword>
<evidence type="ECO:0000256" key="1">
    <source>
        <dbReference type="ARBA" id="ARBA00004370"/>
    </source>
</evidence>
<proteinExistence type="inferred from homology"/>
<keyword evidence="4 15" id="KW-0645">Protease</keyword>